<gene>
    <name evidence="1" type="ORF">INT47_001872</name>
</gene>
<organism evidence="1 2">
    <name type="scientific">Mucor saturninus</name>
    <dbReference type="NCBI Taxonomy" id="64648"/>
    <lineage>
        <taxon>Eukaryota</taxon>
        <taxon>Fungi</taxon>
        <taxon>Fungi incertae sedis</taxon>
        <taxon>Mucoromycota</taxon>
        <taxon>Mucoromycotina</taxon>
        <taxon>Mucoromycetes</taxon>
        <taxon>Mucorales</taxon>
        <taxon>Mucorineae</taxon>
        <taxon>Mucoraceae</taxon>
        <taxon>Mucor</taxon>
    </lineage>
</organism>
<accession>A0A8H7REK1</accession>
<evidence type="ECO:0000313" key="2">
    <source>
        <dbReference type="Proteomes" id="UP000603453"/>
    </source>
</evidence>
<reference evidence="1" key="1">
    <citation type="submission" date="2020-12" db="EMBL/GenBank/DDBJ databases">
        <title>Metabolic potential, ecology and presence of endohyphal bacteria is reflected in genomic diversity of Mucoromycotina.</title>
        <authorList>
            <person name="Muszewska A."/>
            <person name="Okrasinska A."/>
            <person name="Steczkiewicz K."/>
            <person name="Drgas O."/>
            <person name="Orlowska M."/>
            <person name="Perlinska-Lenart U."/>
            <person name="Aleksandrzak-Piekarczyk T."/>
            <person name="Szatraj K."/>
            <person name="Zielenkiewicz U."/>
            <person name="Pilsyk S."/>
            <person name="Malc E."/>
            <person name="Mieczkowski P."/>
            <person name="Kruszewska J.S."/>
            <person name="Biernat P."/>
            <person name="Pawlowska J."/>
        </authorList>
    </citation>
    <scope>NUCLEOTIDE SEQUENCE</scope>
    <source>
        <strain evidence="1">WA0000017839</strain>
    </source>
</reference>
<protein>
    <submittedName>
        <fullName evidence="1">Uncharacterized protein</fullName>
    </submittedName>
</protein>
<dbReference type="EMBL" id="JAEPRD010000014">
    <property type="protein sequence ID" value="KAG2209726.1"/>
    <property type="molecule type" value="Genomic_DNA"/>
</dbReference>
<sequence length="85" mass="9303">MIDWESISDAEEDGTDVAATKVVPTFAETLDGDESALGILAFFEKKFPVGAIFMGLGPSQNLRCEQKVGARISNIVLTHDEWIYP</sequence>
<name>A0A8H7REK1_9FUNG</name>
<evidence type="ECO:0000313" key="1">
    <source>
        <dbReference type="EMBL" id="KAG2209726.1"/>
    </source>
</evidence>
<keyword evidence="2" id="KW-1185">Reference proteome</keyword>
<dbReference type="AlphaFoldDB" id="A0A8H7REK1"/>
<dbReference type="Proteomes" id="UP000603453">
    <property type="component" value="Unassembled WGS sequence"/>
</dbReference>
<proteinExistence type="predicted"/>
<comment type="caution">
    <text evidence="1">The sequence shown here is derived from an EMBL/GenBank/DDBJ whole genome shotgun (WGS) entry which is preliminary data.</text>
</comment>